<reference evidence="5" key="2">
    <citation type="journal article" date="2014" name="Nat. Commun.">
        <title>The cavefish genome reveals candidate genes for eye loss.</title>
        <authorList>
            <person name="McGaugh S.E."/>
            <person name="Gross J.B."/>
            <person name="Aken B."/>
            <person name="Blin M."/>
            <person name="Borowsky R."/>
            <person name="Chalopin D."/>
            <person name="Hinaux H."/>
            <person name="Jeffery W.R."/>
            <person name="Keene A."/>
            <person name="Ma L."/>
            <person name="Minx P."/>
            <person name="Murphy D."/>
            <person name="O'Quin K.E."/>
            <person name="Retaux S."/>
            <person name="Rohner N."/>
            <person name="Searle S.M."/>
            <person name="Stahl B.A."/>
            <person name="Tabin C."/>
            <person name="Volff J.N."/>
            <person name="Yoshizawa M."/>
            <person name="Warren W.C."/>
        </authorList>
    </citation>
    <scope>NUCLEOTIDE SEQUENCE [LARGE SCALE GENOMIC DNA]</scope>
    <source>
        <strain evidence="5">female</strain>
    </source>
</reference>
<dbReference type="PROSITE" id="PS50994">
    <property type="entry name" value="INTEGRASE"/>
    <property type="match status" value="1"/>
</dbReference>
<dbReference type="PANTHER" id="PTHR37984">
    <property type="entry name" value="PROTEIN CBG26694"/>
    <property type="match status" value="1"/>
</dbReference>
<dbReference type="InterPro" id="IPR001584">
    <property type="entry name" value="Integrase_cat-core"/>
</dbReference>
<dbReference type="Ensembl" id="ENSAMXT00000049926.1">
    <property type="protein sequence ID" value="ENSAMXP00000053196.1"/>
    <property type="gene ID" value="ENSAMXG00000036266.1"/>
</dbReference>
<reference evidence="4" key="4">
    <citation type="submission" date="2025-09" db="UniProtKB">
        <authorList>
            <consortium name="Ensembl"/>
        </authorList>
    </citation>
    <scope>IDENTIFICATION</scope>
</reference>
<protein>
    <recommendedName>
        <fullName evidence="1">Gypsy retrotransposon integrase-like protein 1</fullName>
    </recommendedName>
</protein>
<dbReference type="Pfam" id="PF17921">
    <property type="entry name" value="Integrase_H2C2"/>
    <property type="match status" value="1"/>
</dbReference>
<dbReference type="AlphaFoldDB" id="A0A3B1KH50"/>
<dbReference type="InterPro" id="IPR050951">
    <property type="entry name" value="Retrovirus_Pol_polyprotein"/>
</dbReference>
<dbReference type="GeneTree" id="ENSGT01000000214408"/>
<evidence type="ECO:0000259" key="3">
    <source>
        <dbReference type="PROSITE" id="PS50994"/>
    </source>
</evidence>
<dbReference type="Bgee" id="ENSAMXG00000036266">
    <property type="expression patterns" value="Expressed in head kidney and 12 other cell types or tissues"/>
</dbReference>
<sequence length="614" mass="68616">MVTLMLCPDSISLVCWTVLVPGISVPPSLEHVATEPSFKVTQNVVSIFPSHTSAEMQALQEADPVLQEALVFLRRNRPPNPEERKSLSPPALVLLRQWDRLVEKNGLTYRKIWWPDGHEEVYQLVLPAHLKEDVLRQLHQEHGHQGTERTMELVRRRCYWPGMSADVKRWCRECERCQVSKDAQPVAHSFMGHLLASRPNEILAMDFTVLEPSGNGMENVLVLTDVFSKYTLAIPTRDQRAQTVAQVLVSEWFCKFGVPSRLHSDQGRSFESALIQQLCHLYGVHKSRTTPCHPAGNGQCERFNRTLHNLLRTLPPSRKRSWVSCLPHLTFYYNTTPHQATGESPHFLMFGQEPQLPVDFLLGRVPEPVAGTVNDWILEHQTQLQIAFEGARDRMAVAASHRKERHDQQVKDVTLKEGQLVYLRNYGVRGRHKMQDFWSSVVYKVLKAPRGSGSVYTIAPVDNLSTVKHVHRSLLKAQIQGRTPDSVEECVTEVVQQEQEGGESSAEGDLYVLVSDRAPGFGGLQAVAPVSTQIAPAVPVPGQSLSEASRSMTGVGPVAGPLSDPPVASNLVVRKTTRTTAGHHSNPNHLPRAVGNLASVSVPESVSHYFRPWH</sequence>
<dbReference type="Gene3D" id="1.10.340.70">
    <property type="match status" value="1"/>
</dbReference>
<dbReference type="Proteomes" id="UP000018467">
    <property type="component" value="Unassembled WGS sequence"/>
</dbReference>
<dbReference type="InterPro" id="IPR036397">
    <property type="entry name" value="RNaseH_sf"/>
</dbReference>
<dbReference type="InterPro" id="IPR012337">
    <property type="entry name" value="RNaseH-like_sf"/>
</dbReference>
<evidence type="ECO:0000313" key="5">
    <source>
        <dbReference type="Proteomes" id="UP000018467"/>
    </source>
</evidence>
<dbReference type="GO" id="GO:0003676">
    <property type="term" value="F:nucleic acid binding"/>
    <property type="evidence" value="ECO:0007669"/>
    <property type="project" value="InterPro"/>
</dbReference>
<dbReference type="SUPFAM" id="SSF53098">
    <property type="entry name" value="Ribonuclease H-like"/>
    <property type="match status" value="1"/>
</dbReference>
<feature type="domain" description="Integrase catalytic" evidence="3">
    <location>
        <begin position="195"/>
        <end position="353"/>
    </location>
</feature>
<keyword evidence="5" id="KW-1185">Reference proteome</keyword>
<feature type="region of interest" description="Disordered" evidence="2">
    <location>
        <begin position="545"/>
        <end position="568"/>
    </location>
</feature>
<dbReference type="GO" id="GO:0015074">
    <property type="term" value="P:DNA integration"/>
    <property type="evidence" value="ECO:0007669"/>
    <property type="project" value="InterPro"/>
</dbReference>
<dbReference type="FunFam" id="3.30.420.10:FF:000032">
    <property type="entry name" value="Retrovirus-related Pol polyprotein from transposon 297-like Protein"/>
    <property type="match status" value="1"/>
</dbReference>
<evidence type="ECO:0000313" key="4">
    <source>
        <dbReference type="Ensembl" id="ENSAMXP00000053196.1"/>
    </source>
</evidence>
<evidence type="ECO:0000256" key="2">
    <source>
        <dbReference type="SAM" id="MobiDB-lite"/>
    </source>
</evidence>
<dbReference type="Pfam" id="PF00665">
    <property type="entry name" value="rve"/>
    <property type="match status" value="1"/>
</dbReference>
<reference evidence="4" key="3">
    <citation type="submission" date="2025-08" db="UniProtKB">
        <authorList>
            <consortium name="Ensembl"/>
        </authorList>
    </citation>
    <scope>IDENTIFICATION</scope>
</reference>
<reference evidence="5" key="1">
    <citation type="submission" date="2013-03" db="EMBL/GenBank/DDBJ databases">
        <authorList>
            <person name="Jeffery W."/>
            <person name="Warren W."/>
            <person name="Wilson R.K."/>
        </authorList>
    </citation>
    <scope>NUCLEOTIDE SEQUENCE</scope>
    <source>
        <strain evidence="5">female</strain>
    </source>
</reference>
<dbReference type="STRING" id="7994.ENSAMXP00000053196"/>
<dbReference type="InterPro" id="IPR041588">
    <property type="entry name" value="Integrase_H2C2"/>
</dbReference>
<name>A0A3B1KH50_ASTMX</name>
<organism evidence="4 5">
    <name type="scientific">Astyanax mexicanus</name>
    <name type="common">Blind cave fish</name>
    <name type="synonym">Astyanax fasciatus mexicanus</name>
    <dbReference type="NCBI Taxonomy" id="7994"/>
    <lineage>
        <taxon>Eukaryota</taxon>
        <taxon>Metazoa</taxon>
        <taxon>Chordata</taxon>
        <taxon>Craniata</taxon>
        <taxon>Vertebrata</taxon>
        <taxon>Euteleostomi</taxon>
        <taxon>Actinopterygii</taxon>
        <taxon>Neopterygii</taxon>
        <taxon>Teleostei</taxon>
        <taxon>Ostariophysi</taxon>
        <taxon>Characiformes</taxon>
        <taxon>Characoidei</taxon>
        <taxon>Acestrorhamphidae</taxon>
        <taxon>Acestrorhamphinae</taxon>
        <taxon>Astyanax</taxon>
    </lineage>
</organism>
<accession>A0A3B1KH50</accession>
<evidence type="ECO:0000256" key="1">
    <source>
        <dbReference type="ARBA" id="ARBA00039658"/>
    </source>
</evidence>
<proteinExistence type="predicted"/>
<dbReference type="PANTHER" id="PTHR37984:SF15">
    <property type="entry name" value="INTEGRASE CATALYTIC DOMAIN-CONTAINING PROTEIN"/>
    <property type="match status" value="1"/>
</dbReference>
<dbReference type="Gene3D" id="3.30.420.10">
    <property type="entry name" value="Ribonuclease H-like superfamily/Ribonuclease H"/>
    <property type="match status" value="1"/>
</dbReference>
<dbReference type="InParanoid" id="A0A3B1KH50"/>
<dbReference type="FunFam" id="1.10.340.70:FF:000001">
    <property type="entry name" value="Retrovirus-related Pol polyprotein from transposon gypsy-like Protein"/>
    <property type="match status" value="1"/>
</dbReference>